<dbReference type="RefSeq" id="WP_184131331.1">
    <property type="nucleotide sequence ID" value="NZ_JACHFL010000004.1"/>
</dbReference>
<protein>
    <submittedName>
        <fullName evidence="2">Uncharacterized protein</fullName>
    </submittedName>
</protein>
<keyword evidence="3" id="KW-1185">Reference proteome</keyword>
<keyword evidence="1" id="KW-0732">Signal</keyword>
<sequence length="525" mass="55517">MRPILLALLLALTACVPAPPPGVSAVYRTTEGGPALSTKLMIWTADKSELVNLITNDAPGGIEGGFKWQLSPSGNTIQLEFSGRNDRVRVPPRGVVQLVVNDDDAFYGVMPDPPPLSASEATAMHVLGGQEALRKVLMDGEVYQDQGVYDIVRDVLQRLCPPSLVYDPTVIGNGTGTDHGPTLSTFYSPTSNLVTALDTLAKTAETTWGVNASGQVFFGRPALDALTVAYSAKGWMDLPIQGREAVTRAVVRIVSAPALPNGGIARWSYGLPKTVIAVAESADHDRYRAEAAFDVPEGVSLTRPVLPTGNSSLSSFDGSPTFDDDPATTVQVALSPTARILALDAPIGRTVGAEFEYVWPSAQSTPAYRWRLYLDSIGAVAEGDLLPVSGLQTVRIILPPGTTAGPSWDGLLTIGAASVDTPTPDVPLEVSRVRFLAVDEDVAQRVAESYLQPPFAAPAEVTVGSLFVPTPDIVVTGSPLGDLTAPTTLWEYQHDDGDITTTRVRIGATGADPTVRALKFALRGP</sequence>
<dbReference type="Proteomes" id="UP000552709">
    <property type="component" value="Unassembled WGS sequence"/>
</dbReference>
<evidence type="ECO:0000313" key="2">
    <source>
        <dbReference type="EMBL" id="MBB5363098.1"/>
    </source>
</evidence>
<dbReference type="PROSITE" id="PS51257">
    <property type="entry name" value="PROKAR_LIPOPROTEIN"/>
    <property type="match status" value="1"/>
</dbReference>
<reference evidence="2 3" key="1">
    <citation type="submission" date="2020-08" db="EMBL/GenBank/DDBJ databases">
        <title>Genomic Encyclopedia of Type Strains, Phase IV (KMG-IV): sequencing the most valuable type-strain genomes for metagenomic binning, comparative biology and taxonomic classification.</title>
        <authorList>
            <person name="Goeker M."/>
        </authorList>
    </citation>
    <scope>NUCLEOTIDE SEQUENCE [LARGE SCALE GENOMIC DNA]</scope>
    <source>
        <strain evidence="2 3">DSM 27939</strain>
    </source>
</reference>
<proteinExistence type="predicted"/>
<comment type="caution">
    <text evidence="2">The sequence shown here is derived from an EMBL/GenBank/DDBJ whole genome shotgun (WGS) entry which is preliminary data.</text>
</comment>
<feature type="chain" id="PRO_5031166693" evidence="1">
    <location>
        <begin position="19"/>
        <end position="525"/>
    </location>
</feature>
<feature type="signal peptide" evidence="1">
    <location>
        <begin position="1"/>
        <end position="18"/>
    </location>
</feature>
<dbReference type="AlphaFoldDB" id="A0A7W8JUK6"/>
<organism evidence="2 3">
    <name type="scientific">Deinococcus humi</name>
    <dbReference type="NCBI Taxonomy" id="662880"/>
    <lineage>
        <taxon>Bacteria</taxon>
        <taxon>Thermotogati</taxon>
        <taxon>Deinococcota</taxon>
        <taxon>Deinococci</taxon>
        <taxon>Deinococcales</taxon>
        <taxon>Deinococcaceae</taxon>
        <taxon>Deinococcus</taxon>
    </lineage>
</organism>
<evidence type="ECO:0000313" key="3">
    <source>
        <dbReference type="Proteomes" id="UP000552709"/>
    </source>
</evidence>
<dbReference type="EMBL" id="JACHFL010000004">
    <property type="protein sequence ID" value="MBB5363098.1"/>
    <property type="molecule type" value="Genomic_DNA"/>
</dbReference>
<gene>
    <name evidence="2" type="ORF">HNQ08_002196</name>
</gene>
<evidence type="ECO:0000256" key="1">
    <source>
        <dbReference type="SAM" id="SignalP"/>
    </source>
</evidence>
<name>A0A7W8JUK6_9DEIO</name>
<accession>A0A7W8JUK6</accession>